<organism evidence="1 2">
    <name type="scientific">candidate division WWE3 bacterium CG_4_9_14_3_um_filter_34_6</name>
    <dbReference type="NCBI Taxonomy" id="1975079"/>
    <lineage>
        <taxon>Bacteria</taxon>
        <taxon>Katanobacteria</taxon>
    </lineage>
</organism>
<dbReference type="PANTHER" id="PTHR42967">
    <property type="entry name" value="METAL DEPENDENT HYDROLASE"/>
    <property type="match status" value="1"/>
</dbReference>
<dbReference type="Proteomes" id="UP000230683">
    <property type="component" value="Unassembled WGS sequence"/>
</dbReference>
<dbReference type="AlphaFoldDB" id="A0A2M7X2C3"/>
<sequence length="225" mass="25288">MKITYLGHSSFSIKAKTNTSEEITLVTDPFSKESVGINYKPQKADIVTISHDHADHNYTKNITGTAFTDYYLLDTPGEYEIKGLRVFGIKSYHDDKEGTERGQNIIFVYDFPEARICHLGDLGHPLNSNQLELLEDIDILLVPVGGKYTVDTKLAMQIIESIEPKIAIPMHYKTNNHNESYKDLATLEDFLKEAGINTPLEKELTVKSQSDLGSDLKILPLEIIS</sequence>
<dbReference type="Gene3D" id="3.60.15.10">
    <property type="entry name" value="Ribonuclease Z/Hydroxyacylglutathione hydrolase-like"/>
    <property type="match status" value="1"/>
</dbReference>
<dbReference type="InterPro" id="IPR036866">
    <property type="entry name" value="RibonucZ/Hydroxyglut_hydro"/>
</dbReference>
<name>A0A2M7X2C3_UNCKA</name>
<dbReference type="Pfam" id="PF13483">
    <property type="entry name" value="Lactamase_B_3"/>
    <property type="match status" value="1"/>
</dbReference>
<dbReference type="GO" id="GO:0016787">
    <property type="term" value="F:hydrolase activity"/>
    <property type="evidence" value="ECO:0007669"/>
    <property type="project" value="UniProtKB-KW"/>
</dbReference>
<dbReference type="PANTHER" id="PTHR42967:SF1">
    <property type="entry name" value="MBL FOLD METALLO-HYDROLASE"/>
    <property type="match status" value="1"/>
</dbReference>
<dbReference type="EMBL" id="PFWY01000109">
    <property type="protein sequence ID" value="PJA40249.1"/>
    <property type="molecule type" value="Genomic_DNA"/>
</dbReference>
<reference evidence="2" key="1">
    <citation type="submission" date="2017-09" db="EMBL/GenBank/DDBJ databases">
        <title>Depth-based differentiation of microbial function through sediment-hosted aquifers and enrichment of novel symbionts in the deep terrestrial subsurface.</title>
        <authorList>
            <person name="Probst A.J."/>
            <person name="Ladd B."/>
            <person name="Jarett J.K."/>
            <person name="Geller-Mcgrath D.E."/>
            <person name="Sieber C.M.K."/>
            <person name="Emerson J.B."/>
            <person name="Anantharaman K."/>
            <person name="Thomas B.C."/>
            <person name="Malmstrom R."/>
            <person name="Stieglmeier M."/>
            <person name="Klingl A."/>
            <person name="Woyke T."/>
            <person name="Ryan C.M."/>
            <person name="Banfield J.F."/>
        </authorList>
    </citation>
    <scope>NUCLEOTIDE SEQUENCE [LARGE SCALE GENOMIC DNA]</scope>
</reference>
<gene>
    <name evidence="1" type="ORF">CO178_02500</name>
</gene>
<accession>A0A2M7X2C3</accession>
<protein>
    <submittedName>
        <fullName evidence="1">MBL fold metallo-hydrolase</fullName>
    </submittedName>
</protein>
<evidence type="ECO:0000313" key="1">
    <source>
        <dbReference type="EMBL" id="PJA40249.1"/>
    </source>
</evidence>
<evidence type="ECO:0000313" key="2">
    <source>
        <dbReference type="Proteomes" id="UP000230683"/>
    </source>
</evidence>
<proteinExistence type="predicted"/>
<keyword evidence="1" id="KW-0378">Hydrolase</keyword>
<dbReference type="SUPFAM" id="SSF56281">
    <property type="entry name" value="Metallo-hydrolase/oxidoreductase"/>
    <property type="match status" value="1"/>
</dbReference>
<comment type="caution">
    <text evidence="1">The sequence shown here is derived from an EMBL/GenBank/DDBJ whole genome shotgun (WGS) entry which is preliminary data.</text>
</comment>